<dbReference type="Proteomes" id="UP000553957">
    <property type="component" value="Unassembled WGS sequence"/>
</dbReference>
<evidence type="ECO:0000313" key="4">
    <source>
        <dbReference type="EMBL" id="NOL39651.1"/>
    </source>
</evidence>
<dbReference type="InterPro" id="IPR029068">
    <property type="entry name" value="Glyas_Bleomycin-R_OHBP_Dase"/>
</dbReference>
<dbReference type="Pfam" id="PF00903">
    <property type="entry name" value="Glyoxalase"/>
    <property type="match status" value="1"/>
</dbReference>
<comment type="caution">
    <text evidence="4">The sequence shown here is derived from an EMBL/GenBank/DDBJ whole genome shotgun (WGS) entry which is preliminary data.</text>
</comment>
<dbReference type="InterPro" id="IPR004360">
    <property type="entry name" value="Glyas_Fos-R_dOase_dom"/>
</dbReference>
<proteinExistence type="predicted"/>
<name>A0A7Y4NXN5_9ACTN</name>
<dbReference type="SUPFAM" id="SSF54593">
    <property type="entry name" value="Glyoxalase/Bleomycin resistance protein/Dihydroxybiphenyl dioxygenase"/>
    <property type="match status" value="1"/>
</dbReference>
<evidence type="ECO:0000313" key="5">
    <source>
        <dbReference type="Proteomes" id="UP000534306"/>
    </source>
</evidence>
<reference evidence="3 6" key="2">
    <citation type="submission" date="2020-08" db="EMBL/GenBank/DDBJ databases">
        <title>Sequencing the genomes of 1000 actinobacteria strains.</title>
        <authorList>
            <person name="Klenk H.-P."/>
        </authorList>
    </citation>
    <scope>NUCLEOTIDE SEQUENCE [LARGE SCALE GENOMIC DNA]</scope>
    <source>
        <strain evidence="3 6">DSM 15626</strain>
    </source>
</reference>
<organism evidence="4 5">
    <name type="scientific">Kribbella sandramycini</name>
    <dbReference type="NCBI Taxonomy" id="60450"/>
    <lineage>
        <taxon>Bacteria</taxon>
        <taxon>Bacillati</taxon>
        <taxon>Actinomycetota</taxon>
        <taxon>Actinomycetes</taxon>
        <taxon>Propionibacteriales</taxon>
        <taxon>Kribbellaceae</taxon>
        <taxon>Kribbella</taxon>
    </lineage>
</organism>
<keyword evidence="3" id="KW-0223">Dioxygenase</keyword>
<dbReference type="EMBL" id="JACHKF010000001">
    <property type="protein sequence ID" value="MBB6567753.1"/>
    <property type="molecule type" value="Genomic_DNA"/>
</dbReference>
<evidence type="ECO:0000313" key="3">
    <source>
        <dbReference type="EMBL" id="MBB6567753.1"/>
    </source>
</evidence>
<dbReference type="RefSeq" id="WP_171671447.1">
    <property type="nucleotide sequence ID" value="NZ_BAAAGT010000003.1"/>
</dbReference>
<feature type="domain" description="VOC" evidence="2">
    <location>
        <begin position="6"/>
        <end position="134"/>
    </location>
</feature>
<dbReference type="PANTHER" id="PTHR43048:SF3">
    <property type="entry name" value="METHYLMALONYL-COA EPIMERASE, MITOCHONDRIAL"/>
    <property type="match status" value="1"/>
</dbReference>
<dbReference type="GO" id="GO:0046872">
    <property type="term" value="F:metal ion binding"/>
    <property type="evidence" value="ECO:0007669"/>
    <property type="project" value="UniProtKB-KW"/>
</dbReference>
<dbReference type="GO" id="GO:0016829">
    <property type="term" value="F:lyase activity"/>
    <property type="evidence" value="ECO:0007669"/>
    <property type="project" value="UniProtKB-KW"/>
</dbReference>
<protein>
    <submittedName>
        <fullName evidence="3">Catechol 2,3-dioxygenase-like lactoylglutathione lyase family enzyme</fullName>
    </submittedName>
</protein>
<evidence type="ECO:0000259" key="2">
    <source>
        <dbReference type="PROSITE" id="PS51819"/>
    </source>
</evidence>
<sequence length="135" mass="14970">MTLSISQDHIGIVLLEDDLEPTIAWYTEVFGFEVVRRTEGFGQIYVFLANNDIRIELLTGATTRQPKSDDVFTTLDPSRYHHLCFAVDDLDAAVAHLADHGVPLTGGPFDITELNRRNAFISDNLGNVIELIAPA</sequence>
<keyword evidence="5" id="KW-1185">Reference proteome</keyword>
<reference evidence="4 5" key="1">
    <citation type="submission" date="2020-05" db="EMBL/GenBank/DDBJ databases">
        <title>Genome sequence of Kribbella sandramycini ATCC 39419.</title>
        <authorList>
            <person name="Maclea K.S."/>
            <person name="Fair J.L."/>
        </authorList>
    </citation>
    <scope>NUCLEOTIDE SEQUENCE [LARGE SCALE GENOMIC DNA]</scope>
    <source>
        <strain evidence="4 5">ATCC 39419</strain>
    </source>
</reference>
<dbReference type="Proteomes" id="UP000534306">
    <property type="component" value="Unassembled WGS sequence"/>
</dbReference>
<keyword evidence="3" id="KW-0560">Oxidoreductase</keyword>
<evidence type="ECO:0000256" key="1">
    <source>
        <dbReference type="ARBA" id="ARBA00022723"/>
    </source>
</evidence>
<dbReference type="AlphaFoldDB" id="A0A7Y4NXN5"/>
<dbReference type="GO" id="GO:0051213">
    <property type="term" value="F:dioxygenase activity"/>
    <property type="evidence" value="ECO:0007669"/>
    <property type="project" value="UniProtKB-KW"/>
</dbReference>
<dbReference type="InterPro" id="IPR051785">
    <property type="entry name" value="MMCE/EMCE_epimerase"/>
</dbReference>
<evidence type="ECO:0000313" key="6">
    <source>
        <dbReference type="Proteomes" id="UP000553957"/>
    </source>
</evidence>
<keyword evidence="1" id="KW-0479">Metal-binding</keyword>
<accession>A0A7Y4NXN5</accession>
<dbReference type="GO" id="GO:0046491">
    <property type="term" value="P:L-methylmalonyl-CoA metabolic process"/>
    <property type="evidence" value="ECO:0007669"/>
    <property type="project" value="TreeGrafter"/>
</dbReference>
<dbReference type="GO" id="GO:0004493">
    <property type="term" value="F:methylmalonyl-CoA epimerase activity"/>
    <property type="evidence" value="ECO:0007669"/>
    <property type="project" value="TreeGrafter"/>
</dbReference>
<keyword evidence="3" id="KW-0456">Lyase</keyword>
<dbReference type="InterPro" id="IPR037523">
    <property type="entry name" value="VOC_core"/>
</dbReference>
<dbReference type="Gene3D" id="3.10.180.10">
    <property type="entry name" value="2,3-Dihydroxybiphenyl 1,2-Dioxygenase, domain 1"/>
    <property type="match status" value="1"/>
</dbReference>
<dbReference type="PROSITE" id="PS51819">
    <property type="entry name" value="VOC"/>
    <property type="match status" value="1"/>
</dbReference>
<dbReference type="PANTHER" id="PTHR43048">
    <property type="entry name" value="METHYLMALONYL-COA EPIMERASE"/>
    <property type="match status" value="1"/>
</dbReference>
<dbReference type="EMBL" id="JABJRC010000001">
    <property type="protein sequence ID" value="NOL39651.1"/>
    <property type="molecule type" value="Genomic_DNA"/>
</dbReference>
<gene>
    <name evidence="3" type="ORF">HNR71_003390</name>
    <name evidence="4" type="ORF">HPO96_05270</name>
</gene>